<dbReference type="PANTHER" id="PTHR43394">
    <property type="entry name" value="ATP-DEPENDENT PERMEASE MDL1, MITOCHONDRIAL"/>
    <property type="match status" value="1"/>
</dbReference>
<evidence type="ECO:0000256" key="2">
    <source>
        <dbReference type="ARBA" id="ARBA00022692"/>
    </source>
</evidence>
<keyword evidence="6 8" id="KW-0472">Membrane</keyword>
<dbReference type="SUPFAM" id="SSF52540">
    <property type="entry name" value="P-loop containing nucleoside triphosphate hydrolases"/>
    <property type="match status" value="1"/>
</dbReference>
<evidence type="ECO:0000256" key="7">
    <source>
        <dbReference type="SAM" id="MobiDB-lite"/>
    </source>
</evidence>
<dbReference type="EMBL" id="JBHLUD010000020">
    <property type="protein sequence ID" value="MFC0548985.1"/>
    <property type="molecule type" value="Genomic_DNA"/>
</dbReference>
<evidence type="ECO:0000256" key="6">
    <source>
        <dbReference type="ARBA" id="ARBA00023136"/>
    </source>
</evidence>
<dbReference type="InterPro" id="IPR011527">
    <property type="entry name" value="ABC1_TM_dom"/>
</dbReference>
<dbReference type="GO" id="GO:0005524">
    <property type="term" value="F:ATP binding"/>
    <property type="evidence" value="ECO:0007669"/>
    <property type="project" value="UniProtKB-KW"/>
</dbReference>
<dbReference type="Gene3D" id="1.20.1560.10">
    <property type="entry name" value="ABC transporter type 1, transmembrane domain"/>
    <property type="match status" value="1"/>
</dbReference>
<dbReference type="InterPro" id="IPR039421">
    <property type="entry name" value="Type_1_exporter"/>
</dbReference>
<dbReference type="InterPro" id="IPR017871">
    <property type="entry name" value="ABC_transporter-like_CS"/>
</dbReference>
<dbReference type="Gene3D" id="3.40.50.300">
    <property type="entry name" value="P-loop containing nucleotide triphosphate hydrolases"/>
    <property type="match status" value="1"/>
</dbReference>
<comment type="subcellular location">
    <subcellularLocation>
        <location evidence="1">Cell membrane</location>
        <topology evidence="1">Multi-pass membrane protein</topology>
    </subcellularLocation>
</comment>
<gene>
    <name evidence="11" type="ORF">ACFFH7_46270</name>
</gene>
<protein>
    <submittedName>
        <fullName evidence="11">ABC transporter ATP-binding protein</fullName>
    </submittedName>
</protein>
<evidence type="ECO:0000256" key="1">
    <source>
        <dbReference type="ARBA" id="ARBA00004651"/>
    </source>
</evidence>
<dbReference type="InterPro" id="IPR027417">
    <property type="entry name" value="P-loop_NTPase"/>
</dbReference>
<evidence type="ECO:0000256" key="8">
    <source>
        <dbReference type="SAM" id="Phobius"/>
    </source>
</evidence>
<evidence type="ECO:0000313" key="11">
    <source>
        <dbReference type="EMBL" id="MFC0548985.1"/>
    </source>
</evidence>
<keyword evidence="12" id="KW-1185">Reference proteome</keyword>
<feature type="domain" description="ABC transmembrane type-1" evidence="10">
    <location>
        <begin position="73"/>
        <end position="376"/>
    </location>
</feature>
<dbReference type="Pfam" id="PF00664">
    <property type="entry name" value="ABC_membrane"/>
    <property type="match status" value="1"/>
</dbReference>
<dbReference type="InterPro" id="IPR036640">
    <property type="entry name" value="ABC1_TM_sf"/>
</dbReference>
<keyword evidence="3" id="KW-0547">Nucleotide-binding</keyword>
<dbReference type="PROSITE" id="PS50929">
    <property type="entry name" value="ABC_TM1F"/>
    <property type="match status" value="1"/>
</dbReference>
<name>A0ABV6NA80_9PSEU</name>
<dbReference type="SUPFAM" id="SSF90123">
    <property type="entry name" value="ABC transporter transmembrane region"/>
    <property type="match status" value="1"/>
</dbReference>
<dbReference type="RefSeq" id="WP_273940425.1">
    <property type="nucleotide sequence ID" value="NZ_CP097263.1"/>
</dbReference>
<dbReference type="InterPro" id="IPR003593">
    <property type="entry name" value="AAA+_ATPase"/>
</dbReference>
<dbReference type="InterPro" id="IPR003439">
    <property type="entry name" value="ABC_transporter-like_ATP-bd"/>
</dbReference>
<evidence type="ECO:0000256" key="4">
    <source>
        <dbReference type="ARBA" id="ARBA00022840"/>
    </source>
</evidence>
<evidence type="ECO:0000259" key="10">
    <source>
        <dbReference type="PROSITE" id="PS50929"/>
    </source>
</evidence>
<feature type="transmembrane region" description="Helical" evidence="8">
    <location>
        <begin position="227"/>
        <end position="245"/>
    </location>
</feature>
<evidence type="ECO:0000259" key="9">
    <source>
        <dbReference type="PROSITE" id="PS50893"/>
    </source>
</evidence>
<sequence>MTRGGGRPGHRRAVTVPDSGLTGSVDIPDPAPSDEPKDLRSRLQRLRRSVGGLLKGLPRVVKLAWDAGRWPTLWLVFATVVAGLTPTATAYISKLLIDSVTHAIAVHSAHQPDVVQVGPLALSTVGVIIAVAGLQLVVYAVNSVMSAVSTMNQQLLNDRVSQTIRLRVMAHASRLDLAFFEGSSSYDLIRQAQDEAPSRPVAMLTSVFGLIRTGITFTSMIALLLSINPWLALVAVLSPIPAFIADSRYGARSYVYAVWSSPIRRRMDYLSSLVTTDTYAKEIKLFGLGDYLVDRFRRISAVYFGRQRKLITERNLRGTGWGLITTITASLTYLYIALEAVNGRLTVGDLLLFTQASTAVQQSVSSLFTGFTGMYENNLYLDNLYKLLATEPAVVAPSRPRPLPEPVRGHVVFEDVTFSYPGTDAVALNGVSFEIQPGQTTAVVGRNGAGKSTLFKLLCRLYDPNSGRILLDGTDIREFDPDVLRRHISAMFQDYVTYQASASENIGVGDIEHVTDQELIDRSAVAGGADELIAGMPMGMGTPLGRWFNEGANLSGGEWQKIALSRAFMRDAPLLILDEPTSALDAQAEHDLFARLRNLAHGRTTLYISHRFSTVRQADRILLLDNGKVAEYGTHEELMAADEGYANLFTLQASAYLDAPQRSA</sequence>
<reference evidence="11 12" key="1">
    <citation type="submission" date="2024-09" db="EMBL/GenBank/DDBJ databases">
        <authorList>
            <person name="Sun Q."/>
            <person name="Mori K."/>
        </authorList>
    </citation>
    <scope>NUCLEOTIDE SEQUENCE [LARGE SCALE GENOMIC DNA]</scope>
    <source>
        <strain evidence="11 12">TBRC 1432</strain>
    </source>
</reference>
<dbReference type="PANTHER" id="PTHR43394:SF1">
    <property type="entry name" value="ATP-BINDING CASSETTE SUB-FAMILY B MEMBER 10, MITOCHONDRIAL"/>
    <property type="match status" value="1"/>
</dbReference>
<accession>A0ABV6NA80</accession>
<evidence type="ECO:0000313" key="12">
    <source>
        <dbReference type="Proteomes" id="UP001589810"/>
    </source>
</evidence>
<keyword evidence="5 8" id="KW-1133">Transmembrane helix</keyword>
<keyword evidence="4 11" id="KW-0067">ATP-binding</keyword>
<dbReference type="PROSITE" id="PS00211">
    <property type="entry name" value="ABC_TRANSPORTER_1"/>
    <property type="match status" value="1"/>
</dbReference>
<dbReference type="Proteomes" id="UP001589810">
    <property type="component" value="Unassembled WGS sequence"/>
</dbReference>
<feature type="domain" description="ABC transporter" evidence="9">
    <location>
        <begin position="411"/>
        <end position="651"/>
    </location>
</feature>
<dbReference type="PROSITE" id="PS50893">
    <property type="entry name" value="ABC_TRANSPORTER_2"/>
    <property type="match status" value="1"/>
</dbReference>
<keyword evidence="2 8" id="KW-0812">Transmembrane</keyword>
<evidence type="ECO:0000256" key="5">
    <source>
        <dbReference type="ARBA" id="ARBA00022989"/>
    </source>
</evidence>
<dbReference type="SMART" id="SM00382">
    <property type="entry name" value="AAA"/>
    <property type="match status" value="1"/>
</dbReference>
<organism evidence="11 12">
    <name type="scientific">Kutzneria chonburiensis</name>
    <dbReference type="NCBI Taxonomy" id="1483604"/>
    <lineage>
        <taxon>Bacteria</taxon>
        <taxon>Bacillati</taxon>
        <taxon>Actinomycetota</taxon>
        <taxon>Actinomycetes</taxon>
        <taxon>Pseudonocardiales</taxon>
        <taxon>Pseudonocardiaceae</taxon>
        <taxon>Kutzneria</taxon>
    </lineage>
</organism>
<evidence type="ECO:0000256" key="3">
    <source>
        <dbReference type="ARBA" id="ARBA00022741"/>
    </source>
</evidence>
<dbReference type="Pfam" id="PF00005">
    <property type="entry name" value="ABC_tran"/>
    <property type="match status" value="1"/>
</dbReference>
<feature type="region of interest" description="Disordered" evidence="7">
    <location>
        <begin position="1"/>
        <end position="38"/>
    </location>
</feature>
<dbReference type="CDD" id="cd07346">
    <property type="entry name" value="ABC_6TM_exporters"/>
    <property type="match status" value="1"/>
</dbReference>
<feature type="transmembrane region" description="Helical" evidence="8">
    <location>
        <begin position="72"/>
        <end position="92"/>
    </location>
</feature>
<proteinExistence type="predicted"/>
<feature type="transmembrane region" description="Helical" evidence="8">
    <location>
        <begin position="120"/>
        <end position="141"/>
    </location>
</feature>
<comment type="caution">
    <text evidence="11">The sequence shown here is derived from an EMBL/GenBank/DDBJ whole genome shotgun (WGS) entry which is preliminary data.</text>
</comment>